<evidence type="ECO:0000256" key="4">
    <source>
        <dbReference type="ARBA" id="ARBA00023163"/>
    </source>
</evidence>
<dbReference type="GO" id="GO:0003677">
    <property type="term" value="F:DNA binding"/>
    <property type="evidence" value="ECO:0007669"/>
    <property type="project" value="UniProtKB-KW"/>
</dbReference>
<dbReference type="STRING" id="4533.J3N8K9"/>
<evidence type="ECO:0000256" key="6">
    <source>
        <dbReference type="SAM" id="MobiDB-lite"/>
    </source>
</evidence>
<dbReference type="InterPro" id="IPR003441">
    <property type="entry name" value="NAC-dom"/>
</dbReference>
<dbReference type="RefSeq" id="XP_015697669.1">
    <property type="nucleotide sequence ID" value="XM_015842183.1"/>
</dbReference>
<keyword evidence="5" id="KW-0539">Nucleus</keyword>
<dbReference type="GO" id="GO:0006355">
    <property type="term" value="P:regulation of DNA-templated transcription"/>
    <property type="evidence" value="ECO:0007669"/>
    <property type="project" value="InterPro"/>
</dbReference>
<dbReference type="KEGG" id="obr:102722259"/>
<organism evidence="8">
    <name type="scientific">Oryza brachyantha</name>
    <name type="common">malo sina</name>
    <dbReference type="NCBI Taxonomy" id="4533"/>
    <lineage>
        <taxon>Eukaryota</taxon>
        <taxon>Viridiplantae</taxon>
        <taxon>Streptophyta</taxon>
        <taxon>Embryophyta</taxon>
        <taxon>Tracheophyta</taxon>
        <taxon>Spermatophyta</taxon>
        <taxon>Magnoliopsida</taxon>
        <taxon>Liliopsida</taxon>
        <taxon>Poales</taxon>
        <taxon>Poaceae</taxon>
        <taxon>BOP clade</taxon>
        <taxon>Oryzoideae</taxon>
        <taxon>Oryzeae</taxon>
        <taxon>Oryzinae</taxon>
        <taxon>Oryza</taxon>
    </lineage>
</organism>
<evidence type="ECO:0000313" key="9">
    <source>
        <dbReference type="Proteomes" id="UP000006038"/>
    </source>
</evidence>
<keyword evidence="3" id="KW-0238">DNA-binding</keyword>
<dbReference type="SUPFAM" id="SSF101941">
    <property type="entry name" value="NAC domain"/>
    <property type="match status" value="1"/>
</dbReference>
<proteinExistence type="predicted"/>
<feature type="region of interest" description="Disordered" evidence="6">
    <location>
        <begin position="76"/>
        <end position="98"/>
    </location>
</feature>
<comment type="subcellular location">
    <subcellularLocation>
        <location evidence="1">Nucleus</location>
    </subcellularLocation>
</comment>
<dbReference type="eggNOG" id="ENOG502R7WC">
    <property type="taxonomic scope" value="Eukaryota"/>
</dbReference>
<feature type="region of interest" description="Disordered" evidence="6">
    <location>
        <begin position="258"/>
        <end position="285"/>
    </location>
</feature>
<dbReference type="HOGENOM" id="CLU_035664_9_2_1"/>
<dbReference type="Proteomes" id="UP000006038">
    <property type="component" value="Chromosome 11"/>
</dbReference>
<accession>J3N8K9</accession>
<dbReference type="InterPro" id="IPR036093">
    <property type="entry name" value="NAC_dom_sf"/>
</dbReference>
<evidence type="ECO:0000259" key="7">
    <source>
        <dbReference type="PROSITE" id="PS51005"/>
    </source>
</evidence>
<keyword evidence="9" id="KW-1185">Reference proteome</keyword>
<dbReference type="Gene3D" id="2.170.150.80">
    <property type="entry name" value="NAC domain"/>
    <property type="match status" value="1"/>
</dbReference>
<dbReference type="GeneID" id="102722259"/>
<gene>
    <name evidence="8" type="primary">LOC102722259</name>
</gene>
<protein>
    <recommendedName>
        <fullName evidence="7">NAC domain-containing protein</fullName>
    </recommendedName>
</protein>
<reference evidence="8" key="1">
    <citation type="journal article" date="2013" name="Nat. Commun.">
        <title>Whole-genome sequencing of Oryza brachyantha reveals mechanisms underlying Oryza genome evolution.</title>
        <authorList>
            <person name="Chen J."/>
            <person name="Huang Q."/>
            <person name="Gao D."/>
            <person name="Wang J."/>
            <person name="Lang Y."/>
            <person name="Liu T."/>
            <person name="Li B."/>
            <person name="Bai Z."/>
            <person name="Luis Goicoechea J."/>
            <person name="Liang C."/>
            <person name="Chen C."/>
            <person name="Zhang W."/>
            <person name="Sun S."/>
            <person name="Liao Y."/>
            <person name="Zhang X."/>
            <person name="Yang L."/>
            <person name="Song C."/>
            <person name="Wang M."/>
            <person name="Shi J."/>
            <person name="Liu G."/>
            <person name="Liu J."/>
            <person name="Zhou H."/>
            <person name="Zhou W."/>
            <person name="Yu Q."/>
            <person name="An N."/>
            <person name="Chen Y."/>
            <person name="Cai Q."/>
            <person name="Wang B."/>
            <person name="Liu B."/>
            <person name="Min J."/>
            <person name="Huang Y."/>
            <person name="Wu H."/>
            <person name="Li Z."/>
            <person name="Zhang Y."/>
            <person name="Yin Y."/>
            <person name="Song W."/>
            <person name="Jiang J."/>
            <person name="Jackson S.A."/>
            <person name="Wing R.A."/>
            <person name="Wang J."/>
            <person name="Chen M."/>
        </authorList>
    </citation>
    <scope>NUCLEOTIDE SEQUENCE [LARGE SCALE GENOMIC DNA]</scope>
    <source>
        <strain evidence="8">cv. IRGC 101232</strain>
    </source>
</reference>
<evidence type="ECO:0000313" key="8">
    <source>
        <dbReference type="EnsemblPlants" id="OB11G21450.1"/>
    </source>
</evidence>
<evidence type="ECO:0000256" key="3">
    <source>
        <dbReference type="ARBA" id="ARBA00023125"/>
    </source>
</evidence>
<dbReference type="PROSITE" id="PS51005">
    <property type="entry name" value="NAC"/>
    <property type="match status" value="1"/>
</dbReference>
<dbReference type="PANTHER" id="PTHR31744">
    <property type="entry name" value="PROTEIN CUP-SHAPED COTYLEDON 2-RELATED"/>
    <property type="match status" value="1"/>
</dbReference>
<dbReference type="EnsemblPlants" id="OB11G21450.1">
    <property type="protein sequence ID" value="OB11G21450.1"/>
    <property type="gene ID" value="OB11G21450"/>
</dbReference>
<dbReference type="Gramene" id="OB11G21450.1">
    <property type="protein sequence ID" value="OB11G21450.1"/>
    <property type="gene ID" value="OB11G21450"/>
</dbReference>
<evidence type="ECO:0000256" key="5">
    <source>
        <dbReference type="ARBA" id="ARBA00023242"/>
    </source>
</evidence>
<sequence length="285" mass="31013">MAGPGVCIPLVNGRTMHLPLGCAFRPTEGELVVNYLYRRAIQVPLASHFITDVDIMRHNPWDIVPAEEKVTGKHFFTRKERKRPGDSRSNRAAGDGFWRSTGPEAAVYHNPGDSGGEVLVGMKRTLVFHYGKSSSSAESTEWAMQEFRLAGCCLLPGHVTGPATGDSSNPSCISTQVTIAMKNDGQDLSAAHTHDTPLGKTMVVEPDSSWLICRIYKKRQRAPHVIIPPSIGDAREVVLALPAIVNAGRGRFRYVDFPGQPSFEEGTDESPDVHDDKAADGPGKN</sequence>
<dbReference type="AlphaFoldDB" id="J3N8K9"/>
<evidence type="ECO:0000256" key="1">
    <source>
        <dbReference type="ARBA" id="ARBA00004123"/>
    </source>
</evidence>
<reference evidence="8" key="2">
    <citation type="submission" date="2013-04" db="UniProtKB">
        <authorList>
            <consortium name="EnsemblPlants"/>
        </authorList>
    </citation>
    <scope>IDENTIFICATION</scope>
</reference>
<dbReference type="PANTHER" id="PTHR31744:SF233">
    <property type="entry name" value="NAC DOMAIN-CONTAINING PROTEIN 72-LIKE"/>
    <property type="match status" value="1"/>
</dbReference>
<dbReference type="Pfam" id="PF02365">
    <property type="entry name" value="NAM"/>
    <property type="match status" value="1"/>
</dbReference>
<feature type="domain" description="NAC" evidence="7">
    <location>
        <begin position="18"/>
        <end position="218"/>
    </location>
</feature>
<name>J3N8K9_ORYBR</name>
<evidence type="ECO:0000256" key="2">
    <source>
        <dbReference type="ARBA" id="ARBA00023015"/>
    </source>
</evidence>
<dbReference type="GO" id="GO:0005634">
    <property type="term" value="C:nucleus"/>
    <property type="evidence" value="ECO:0007669"/>
    <property type="project" value="UniProtKB-SubCell"/>
</dbReference>
<dbReference type="OrthoDB" id="597906at2759"/>
<keyword evidence="2" id="KW-0805">Transcription regulation</keyword>
<dbReference type="OMA" id="PCLVMRP"/>
<keyword evidence="4" id="KW-0804">Transcription</keyword>